<dbReference type="AlphaFoldDB" id="A0AA41UX93"/>
<dbReference type="GO" id="GO:0005576">
    <property type="term" value="C:extracellular region"/>
    <property type="evidence" value="ECO:0007669"/>
    <property type="project" value="UniProtKB-ARBA"/>
</dbReference>
<dbReference type="SUPFAM" id="SSF101148">
    <property type="entry name" value="Plant invertase/pectin methylesterase inhibitor"/>
    <property type="match status" value="1"/>
</dbReference>
<protein>
    <recommendedName>
        <fullName evidence="5">Pectinesterase inhibitor domain-containing protein</fullName>
    </recommendedName>
</protein>
<evidence type="ECO:0000313" key="6">
    <source>
        <dbReference type="EMBL" id="MCL7026150.1"/>
    </source>
</evidence>
<dbReference type="CDD" id="cd15795">
    <property type="entry name" value="PMEI-Pla_a_1_like"/>
    <property type="match status" value="1"/>
</dbReference>
<proteinExistence type="inferred from homology"/>
<feature type="domain" description="Pectinesterase inhibitor" evidence="5">
    <location>
        <begin position="27"/>
        <end position="182"/>
    </location>
</feature>
<dbReference type="InterPro" id="IPR034088">
    <property type="entry name" value="Pla_a_1-like"/>
</dbReference>
<dbReference type="SMART" id="SM00856">
    <property type="entry name" value="PMEI"/>
    <property type="match status" value="1"/>
</dbReference>
<dbReference type="InterPro" id="IPR006501">
    <property type="entry name" value="Pectinesterase_inhib_dom"/>
</dbReference>
<feature type="signal peptide" evidence="4">
    <location>
        <begin position="1"/>
        <end position="18"/>
    </location>
</feature>
<comment type="similarity">
    <text evidence="3">Belongs to the PMEI family.</text>
</comment>
<evidence type="ECO:0000256" key="2">
    <source>
        <dbReference type="ARBA" id="ARBA00023157"/>
    </source>
</evidence>
<evidence type="ECO:0000259" key="5">
    <source>
        <dbReference type="SMART" id="SM00856"/>
    </source>
</evidence>
<name>A0AA41UX93_PAPNU</name>
<dbReference type="Gene3D" id="1.20.140.40">
    <property type="entry name" value="Invertase/pectin methylesterase inhibitor family protein"/>
    <property type="match status" value="1"/>
</dbReference>
<accession>A0AA41UX93</accession>
<dbReference type="FunFam" id="1.20.140.40:FF:000002">
    <property type="entry name" value="Putative invertase inhibitor"/>
    <property type="match status" value="1"/>
</dbReference>
<dbReference type="GO" id="GO:0004857">
    <property type="term" value="F:enzyme inhibitor activity"/>
    <property type="evidence" value="ECO:0007669"/>
    <property type="project" value="InterPro"/>
</dbReference>
<dbReference type="NCBIfam" id="TIGR01614">
    <property type="entry name" value="PME_inhib"/>
    <property type="match status" value="1"/>
</dbReference>
<keyword evidence="2" id="KW-1015">Disulfide bond</keyword>
<feature type="chain" id="PRO_5041212301" description="Pectinesterase inhibitor domain-containing protein" evidence="4">
    <location>
        <begin position="19"/>
        <end position="186"/>
    </location>
</feature>
<dbReference type="Pfam" id="PF04043">
    <property type="entry name" value="PMEI"/>
    <property type="match status" value="1"/>
</dbReference>
<sequence length="186" mass="20120">MSPLFSLLWLSLSSIIFALLVPNFHGVNGDLINDVCLNASTPVTDPQLTYDFCVASLSANPASKHADLLGLGVISMQTCLQNATSIHSFIDQILKDGKEAPEAKPLIMSCLGLYSDAIRSVKKAIKNFKIKDYNSANIEMSAAMDASTGCEDGFKEVLNQALTPLTKQDDEFFQLTGISLVITKMV</sequence>
<evidence type="ECO:0000256" key="3">
    <source>
        <dbReference type="ARBA" id="ARBA00038471"/>
    </source>
</evidence>
<gene>
    <name evidence="6" type="ORF">MKW94_014531</name>
</gene>
<dbReference type="PANTHER" id="PTHR35357">
    <property type="entry name" value="OS02G0537100 PROTEIN"/>
    <property type="match status" value="1"/>
</dbReference>
<keyword evidence="7" id="KW-1185">Reference proteome</keyword>
<evidence type="ECO:0000256" key="1">
    <source>
        <dbReference type="ARBA" id="ARBA00022729"/>
    </source>
</evidence>
<keyword evidence="1 4" id="KW-0732">Signal</keyword>
<comment type="caution">
    <text evidence="6">The sequence shown here is derived from an EMBL/GenBank/DDBJ whole genome shotgun (WGS) entry which is preliminary data.</text>
</comment>
<dbReference type="InterPro" id="IPR035513">
    <property type="entry name" value="Invertase/methylesterase_inhib"/>
</dbReference>
<evidence type="ECO:0000256" key="4">
    <source>
        <dbReference type="SAM" id="SignalP"/>
    </source>
</evidence>
<reference evidence="6" key="1">
    <citation type="submission" date="2022-03" db="EMBL/GenBank/DDBJ databases">
        <title>A functionally conserved STORR gene fusion in Papaver species that diverged 16.8 million years ago.</title>
        <authorList>
            <person name="Catania T."/>
        </authorList>
    </citation>
    <scope>NUCLEOTIDE SEQUENCE</scope>
    <source>
        <strain evidence="6">S-191538</strain>
    </source>
</reference>
<evidence type="ECO:0000313" key="7">
    <source>
        <dbReference type="Proteomes" id="UP001177140"/>
    </source>
</evidence>
<dbReference type="PANTHER" id="PTHR35357:SF17">
    <property type="entry name" value="PECTINESTERASE INHIBITOR 12"/>
    <property type="match status" value="1"/>
</dbReference>
<dbReference type="Proteomes" id="UP001177140">
    <property type="component" value="Unassembled WGS sequence"/>
</dbReference>
<organism evidence="6 7">
    <name type="scientific">Papaver nudicaule</name>
    <name type="common">Iceland poppy</name>
    <dbReference type="NCBI Taxonomy" id="74823"/>
    <lineage>
        <taxon>Eukaryota</taxon>
        <taxon>Viridiplantae</taxon>
        <taxon>Streptophyta</taxon>
        <taxon>Embryophyta</taxon>
        <taxon>Tracheophyta</taxon>
        <taxon>Spermatophyta</taxon>
        <taxon>Magnoliopsida</taxon>
        <taxon>Ranunculales</taxon>
        <taxon>Papaveraceae</taxon>
        <taxon>Papaveroideae</taxon>
        <taxon>Papaver</taxon>
    </lineage>
</organism>
<dbReference type="EMBL" id="JAJJMA010053259">
    <property type="protein sequence ID" value="MCL7026150.1"/>
    <property type="molecule type" value="Genomic_DNA"/>
</dbReference>